<accession>A0A915P6Y2</accession>
<reference evidence="12" key="1">
    <citation type="submission" date="2022-11" db="UniProtKB">
        <authorList>
            <consortium name="WormBaseParasite"/>
        </authorList>
    </citation>
    <scope>IDENTIFICATION</scope>
</reference>
<evidence type="ECO:0000256" key="1">
    <source>
        <dbReference type="ARBA" id="ARBA00004370"/>
    </source>
</evidence>
<feature type="domain" description="FAM50A/XAP5 C-terminal" evidence="10">
    <location>
        <begin position="144"/>
        <end position="280"/>
    </location>
</feature>
<dbReference type="PANTHER" id="PTHR12722:SF0">
    <property type="entry name" value="PROTEIN FAM50A"/>
    <property type="match status" value="1"/>
</dbReference>
<feature type="transmembrane region" description="Helical" evidence="9">
    <location>
        <begin position="386"/>
        <end position="408"/>
    </location>
</feature>
<evidence type="ECO:0000256" key="9">
    <source>
        <dbReference type="SAM" id="Phobius"/>
    </source>
</evidence>
<dbReference type="Pfam" id="PF04921">
    <property type="entry name" value="XAP5"/>
    <property type="match status" value="1"/>
</dbReference>
<evidence type="ECO:0000256" key="2">
    <source>
        <dbReference type="ARBA" id="ARBA00007264"/>
    </source>
</evidence>
<evidence type="ECO:0000256" key="3">
    <source>
        <dbReference type="ARBA" id="ARBA00009980"/>
    </source>
</evidence>
<dbReference type="GO" id="GO:0006325">
    <property type="term" value="P:chromatin organization"/>
    <property type="evidence" value="ECO:0007669"/>
    <property type="project" value="TreeGrafter"/>
</dbReference>
<dbReference type="InterPro" id="IPR007005">
    <property type="entry name" value="XAP5"/>
</dbReference>
<evidence type="ECO:0000313" key="11">
    <source>
        <dbReference type="Proteomes" id="UP000887560"/>
    </source>
</evidence>
<feature type="transmembrane region" description="Helical" evidence="9">
    <location>
        <begin position="357"/>
        <end position="380"/>
    </location>
</feature>
<keyword evidence="8" id="KW-0175">Coiled coil</keyword>
<dbReference type="InterPro" id="IPR008853">
    <property type="entry name" value="TMEM9/TMEM9B"/>
</dbReference>
<dbReference type="AlphaFoldDB" id="A0A915P6Y2"/>
<evidence type="ECO:0000313" key="12">
    <source>
        <dbReference type="WBParaSite" id="scf7180000422969.g9931"/>
    </source>
</evidence>
<keyword evidence="6 9" id="KW-1133">Transmembrane helix</keyword>
<keyword evidence="7 9" id="KW-0472">Membrane</keyword>
<evidence type="ECO:0000256" key="8">
    <source>
        <dbReference type="SAM" id="Coils"/>
    </source>
</evidence>
<comment type="similarity">
    <text evidence="2">Belongs to the TMEM9 family.</text>
</comment>
<organism evidence="11 12">
    <name type="scientific">Meloidogyne floridensis</name>
    <dbReference type="NCBI Taxonomy" id="298350"/>
    <lineage>
        <taxon>Eukaryota</taxon>
        <taxon>Metazoa</taxon>
        <taxon>Ecdysozoa</taxon>
        <taxon>Nematoda</taxon>
        <taxon>Chromadorea</taxon>
        <taxon>Rhabditida</taxon>
        <taxon>Tylenchina</taxon>
        <taxon>Tylenchomorpha</taxon>
        <taxon>Tylenchoidea</taxon>
        <taxon>Meloidogynidae</taxon>
        <taxon>Meloidogyninae</taxon>
        <taxon>Meloidogyne</taxon>
    </lineage>
</organism>
<evidence type="ECO:0000256" key="4">
    <source>
        <dbReference type="ARBA" id="ARBA00016617"/>
    </source>
</evidence>
<feature type="coiled-coil region" evidence="8">
    <location>
        <begin position="10"/>
        <end position="37"/>
    </location>
</feature>
<keyword evidence="11" id="KW-1185">Reference proteome</keyword>
<comment type="subcellular location">
    <subcellularLocation>
        <location evidence="1">Membrane</location>
    </subcellularLocation>
</comment>
<evidence type="ECO:0000256" key="5">
    <source>
        <dbReference type="ARBA" id="ARBA00022692"/>
    </source>
</evidence>
<comment type="similarity">
    <text evidence="3">Belongs to the FAM50 family.</text>
</comment>
<sequence length="570" mass="66210">MMSQADSGRIIHLEKRRERAKEDIEKQRLKLEEEKKSFAAGISSKFTTNVDQIEEKFKASTVVTDDNEQKPRFSGAFKRVLSFKNFDDEEEDEKPVVIVKKRLGMDPTVDTSFLPDRERDEQIQRERERIGAEWLEMQEKEKNEEIMVAFCYWDGSSHRRDFKTKKGTTIAQFLQKALDLFRKEFLELKLATVENLMFIKEDLIIPHFYTFQDFIKTRQMGKTGPLWQFESVGEIRVRQDAALDVGESHPVKVVLRSWYEKNKHIYPASRWEPFVPGKANFEDTRCRCTCPSTEYFAPKGTNHSQHYRRYYTKTNLESSNCNAQTVVKKDVQSIVEGTRLDAFLANCNCRFESRNSLLLKVVVMFVIAVIFILGSYMLYLGVVEPMVVVMFVIAVIFILGSYMLYLGVVEPMVFRQRQPNSTAFIPYSRHTDVDREDVGDLNTFWFLQDSDEASVVASDVMDDQSIIDDHIFSSTTTGIPSSNEFSAISLEDRQQTRSRHSTNATTVNSTVKASLHDKVIEKVTAEQNKWKVDVEEQRRNFLLFTVRLFLEKLCKLGVRISDFKIRLDQQ</sequence>
<dbReference type="InterPro" id="IPR048337">
    <property type="entry name" value="FAM50A/XAP5_C"/>
</dbReference>
<proteinExistence type="inferred from homology"/>
<dbReference type="GO" id="GO:0005634">
    <property type="term" value="C:nucleus"/>
    <property type="evidence" value="ECO:0007669"/>
    <property type="project" value="InterPro"/>
</dbReference>
<dbReference type="GO" id="GO:0005765">
    <property type="term" value="C:lysosomal membrane"/>
    <property type="evidence" value="ECO:0007669"/>
    <property type="project" value="InterPro"/>
</dbReference>
<evidence type="ECO:0000256" key="6">
    <source>
        <dbReference type="ARBA" id="ARBA00022989"/>
    </source>
</evidence>
<keyword evidence="5 9" id="KW-0812">Transmembrane</keyword>
<name>A0A915P6Y2_9BILA</name>
<dbReference type="Pfam" id="PF05434">
    <property type="entry name" value="Tmemb_9"/>
    <property type="match status" value="1"/>
</dbReference>
<protein>
    <recommendedName>
        <fullName evidence="4">Protein FAM50 homolog</fullName>
    </recommendedName>
</protein>
<evidence type="ECO:0000256" key="7">
    <source>
        <dbReference type="ARBA" id="ARBA00023136"/>
    </source>
</evidence>
<dbReference type="WBParaSite" id="scf7180000422969.g9931">
    <property type="protein sequence ID" value="scf7180000422969.g9931"/>
    <property type="gene ID" value="scf7180000422969.g9931"/>
</dbReference>
<dbReference type="Proteomes" id="UP000887560">
    <property type="component" value="Unplaced"/>
</dbReference>
<evidence type="ECO:0000259" key="10">
    <source>
        <dbReference type="Pfam" id="PF04921"/>
    </source>
</evidence>
<dbReference type="PANTHER" id="PTHR12722">
    <property type="entry name" value="XAP-5 PROTEIN-RELATED"/>
    <property type="match status" value="1"/>
</dbReference>